<evidence type="ECO:0000256" key="1">
    <source>
        <dbReference type="ARBA" id="ARBA00023125"/>
    </source>
</evidence>
<reference evidence="4" key="2">
    <citation type="submission" date="2021-04" db="EMBL/GenBank/DDBJ databases">
        <authorList>
            <person name="Gilroy R."/>
        </authorList>
    </citation>
    <scope>NUCLEOTIDE SEQUENCE</scope>
    <source>
        <strain evidence="4">4376</strain>
    </source>
</reference>
<name>A0A9D1UQS7_9CORY</name>
<evidence type="ECO:0000256" key="2">
    <source>
        <dbReference type="SAM" id="MobiDB-lite"/>
    </source>
</evidence>
<comment type="caution">
    <text evidence="4">The sequence shown here is derived from an EMBL/GenBank/DDBJ whole genome shotgun (WGS) entry which is preliminary data.</text>
</comment>
<evidence type="ECO:0000313" key="5">
    <source>
        <dbReference type="Proteomes" id="UP000824189"/>
    </source>
</evidence>
<evidence type="ECO:0000313" key="4">
    <source>
        <dbReference type="EMBL" id="HIW96779.1"/>
    </source>
</evidence>
<dbReference type="GO" id="GO:0003677">
    <property type="term" value="F:DNA binding"/>
    <property type="evidence" value="ECO:0007669"/>
    <property type="project" value="UniProtKB-KW"/>
</dbReference>
<dbReference type="InterPro" id="IPR036271">
    <property type="entry name" value="Tet_transcr_reg_TetR-rel_C_sf"/>
</dbReference>
<dbReference type="Proteomes" id="UP000824189">
    <property type="component" value="Unassembled WGS sequence"/>
</dbReference>
<dbReference type="Pfam" id="PF17938">
    <property type="entry name" value="TetR_C_29"/>
    <property type="match status" value="1"/>
</dbReference>
<feature type="domain" description="HTH-type transcriptional repressor NicS C-terminal" evidence="3">
    <location>
        <begin position="94"/>
        <end position="211"/>
    </location>
</feature>
<dbReference type="AlphaFoldDB" id="A0A9D1UQS7"/>
<accession>A0A9D1UQS7</accession>
<dbReference type="Gene3D" id="1.10.357.10">
    <property type="entry name" value="Tetracycline Repressor, domain 2"/>
    <property type="match status" value="1"/>
</dbReference>
<sequence>MHNMPQIQKSAARFGLTAEQYAAAMEATLPIAARVGERLSERHLIAIANAGSMQPGNALLASGDTVYHEALRYAHLCIWPQPTSAEAPIGKITPAAAVRDLVTKTYLRFQDHPHAVRLIVSENLFGNPDFASTAGLLEDSPVVLHLDRVLMLGHDIGAFREGVSAEDVYVLISSLCSFAITQGPLFHSLYGMNPADEANTKGLIELTVDAVLAFLTTTMPTSQGSSYTHSSQSATVGSSVAASLYSGGSDFDFDGHTDSAPSTSEDLYGDER</sequence>
<dbReference type="InterPro" id="IPR050109">
    <property type="entry name" value="HTH-type_TetR-like_transc_reg"/>
</dbReference>
<organism evidence="4 5">
    <name type="scientific">Candidatus Corynebacterium gallistercoris</name>
    <dbReference type="NCBI Taxonomy" id="2838530"/>
    <lineage>
        <taxon>Bacteria</taxon>
        <taxon>Bacillati</taxon>
        <taxon>Actinomycetota</taxon>
        <taxon>Actinomycetes</taxon>
        <taxon>Mycobacteriales</taxon>
        <taxon>Corynebacteriaceae</taxon>
        <taxon>Corynebacterium</taxon>
    </lineage>
</organism>
<dbReference type="PANTHER" id="PTHR30328">
    <property type="entry name" value="TRANSCRIPTIONAL REPRESSOR"/>
    <property type="match status" value="1"/>
</dbReference>
<dbReference type="EMBL" id="DXFZ01000116">
    <property type="protein sequence ID" value="HIW96779.1"/>
    <property type="molecule type" value="Genomic_DNA"/>
</dbReference>
<reference evidence="4" key="1">
    <citation type="journal article" date="2021" name="PeerJ">
        <title>Extensive microbial diversity within the chicken gut microbiome revealed by metagenomics and culture.</title>
        <authorList>
            <person name="Gilroy R."/>
            <person name="Ravi A."/>
            <person name="Getino M."/>
            <person name="Pursley I."/>
            <person name="Horton D.L."/>
            <person name="Alikhan N.F."/>
            <person name="Baker D."/>
            <person name="Gharbi K."/>
            <person name="Hall N."/>
            <person name="Watson M."/>
            <person name="Adriaenssens E.M."/>
            <person name="Foster-Nyarko E."/>
            <person name="Jarju S."/>
            <person name="Secka A."/>
            <person name="Antonio M."/>
            <person name="Oren A."/>
            <person name="Chaudhuri R.R."/>
            <person name="La Ragione R."/>
            <person name="Hildebrand F."/>
            <person name="Pallen M.J."/>
        </authorList>
    </citation>
    <scope>NUCLEOTIDE SEQUENCE</scope>
    <source>
        <strain evidence="4">4376</strain>
    </source>
</reference>
<protein>
    <recommendedName>
        <fullName evidence="3">HTH-type transcriptional repressor NicS C-terminal domain-containing protein</fullName>
    </recommendedName>
</protein>
<feature type="region of interest" description="Disordered" evidence="2">
    <location>
        <begin position="251"/>
        <end position="272"/>
    </location>
</feature>
<keyword evidence="1" id="KW-0238">DNA-binding</keyword>
<dbReference type="SUPFAM" id="SSF48498">
    <property type="entry name" value="Tetracyclin repressor-like, C-terminal domain"/>
    <property type="match status" value="1"/>
</dbReference>
<evidence type="ECO:0000259" key="3">
    <source>
        <dbReference type="Pfam" id="PF17938"/>
    </source>
</evidence>
<dbReference type="InterPro" id="IPR041474">
    <property type="entry name" value="NicS_C"/>
</dbReference>
<dbReference type="PANTHER" id="PTHR30328:SF54">
    <property type="entry name" value="HTH-TYPE TRANSCRIPTIONAL REPRESSOR SCO4008"/>
    <property type="match status" value="1"/>
</dbReference>
<proteinExistence type="predicted"/>
<gene>
    <name evidence="4" type="ORF">H9867_09945</name>
</gene>